<dbReference type="RefSeq" id="WP_344665735.1">
    <property type="nucleotide sequence ID" value="NZ_BAAAQN010000011.1"/>
</dbReference>
<proteinExistence type="predicted"/>
<comment type="caution">
    <text evidence="1">The sequence shown here is derived from an EMBL/GenBank/DDBJ whole genome shotgun (WGS) entry which is preliminary data.</text>
</comment>
<dbReference type="EMBL" id="BAAAQN010000011">
    <property type="protein sequence ID" value="GAA2025958.1"/>
    <property type="molecule type" value="Genomic_DNA"/>
</dbReference>
<organism evidence="1 2">
    <name type="scientific">Catenulispora yoronensis</name>
    <dbReference type="NCBI Taxonomy" id="450799"/>
    <lineage>
        <taxon>Bacteria</taxon>
        <taxon>Bacillati</taxon>
        <taxon>Actinomycetota</taxon>
        <taxon>Actinomycetes</taxon>
        <taxon>Catenulisporales</taxon>
        <taxon>Catenulisporaceae</taxon>
        <taxon>Catenulispora</taxon>
    </lineage>
</organism>
<evidence type="ECO:0008006" key="3">
    <source>
        <dbReference type="Google" id="ProtNLM"/>
    </source>
</evidence>
<protein>
    <recommendedName>
        <fullName evidence="3">DUF1877 family protein</fullName>
    </recommendedName>
</protein>
<reference evidence="2" key="1">
    <citation type="journal article" date="2019" name="Int. J. Syst. Evol. Microbiol.">
        <title>The Global Catalogue of Microorganisms (GCM) 10K type strain sequencing project: providing services to taxonomists for standard genome sequencing and annotation.</title>
        <authorList>
            <consortium name="The Broad Institute Genomics Platform"/>
            <consortium name="The Broad Institute Genome Sequencing Center for Infectious Disease"/>
            <person name="Wu L."/>
            <person name="Ma J."/>
        </authorList>
    </citation>
    <scope>NUCLEOTIDE SEQUENCE [LARGE SCALE GENOMIC DNA]</scope>
    <source>
        <strain evidence="2">JCM 16014</strain>
    </source>
</reference>
<sequence length="171" mass="18928">MGILHDYFRAPDLSAAIEWSVGPDGDWRRHSGTGLEDNGADWFDAKGLDPDVVLGQLVAFAVGAPLDVQASASAPVLVWPDAQAWPPDEDRPGQESPWETGLLLQRLPDKWVTDLAEIDDEHMPMIALQWMDIPEAPFSGFTVAQETVDRFRALARRTRDHGHGLYCLTVV</sequence>
<keyword evidence="2" id="KW-1185">Reference proteome</keyword>
<accession>A0ABP5FHK3</accession>
<dbReference type="Proteomes" id="UP001500751">
    <property type="component" value="Unassembled WGS sequence"/>
</dbReference>
<evidence type="ECO:0000313" key="2">
    <source>
        <dbReference type="Proteomes" id="UP001500751"/>
    </source>
</evidence>
<gene>
    <name evidence="1" type="ORF">GCM10009839_25330</name>
</gene>
<evidence type="ECO:0000313" key="1">
    <source>
        <dbReference type="EMBL" id="GAA2025958.1"/>
    </source>
</evidence>
<name>A0ABP5FHK3_9ACTN</name>